<comment type="caution">
    <text evidence="5">The sequence shown here is derived from an EMBL/GenBank/DDBJ whole genome shotgun (WGS) entry which is preliminary data.</text>
</comment>
<dbReference type="PANTHER" id="PTHR43432">
    <property type="entry name" value="SLR0285 PROTEIN"/>
    <property type="match status" value="1"/>
</dbReference>
<dbReference type="SMART" id="SM00729">
    <property type="entry name" value="Elp3"/>
    <property type="match status" value="1"/>
</dbReference>
<dbReference type="Pfam" id="PF04055">
    <property type="entry name" value="Radical_SAM"/>
    <property type="match status" value="1"/>
</dbReference>
<keyword evidence="1" id="KW-0479">Metal-binding</keyword>
<dbReference type="SUPFAM" id="SSF102114">
    <property type="entry name" value="Radical SAM enzymes"/>
    <property type="match status" value="1"/>
</dbReference>
<dbReference type="SFLD" id="SFLDG01084">
    <property type="entry name" value="Uncharacterised_Radical_SAM_Su"/>
    <property type="match status" value="1"/>
</dbReference>
<dbReference type="PROSITE" id="PS51918">
    <property type="entry name" value="RADICAL_SAM"/>
    <property type="match status" value="1"/>
</dbReference>
<evidence type="ECO:0000256" key="2">
    <source>
        <dbReference type="ARBA" id="ARBA00023004"/>
    </source>
</evidence>
<keyword evidence="3" id="KW-0411">Iron-sulfur</keyword>
<sequence length="376" mass="42836">MESNGFRELERLKKQLQEKVKSLMTVEEVEKASRDPHSKRPPRPCGLTVHTGIGCPFRCAYCYIYDMGFKAQITEYPLTGIQLVYALSLNKYFIPGANGTFLALGSVTEPFHPSTKKKTIEYIEAISKYLGNPIQFSTKMFLTDEDVEKLRSINPDISPLVSISTITRDRLLEPGAPRVEKRFETIETLRNHGFKPFLFLRPIIPGITDKEYRDIIDTALKYGAVGVVAGSLRITRRILEKLEENGVDTDAILKRAGKSLTGFENNVQYDVRTDDIKMEIAKYALKKGLLYLPYACMANIFSHGQKCWRMKALGIEPMVKEPPEITGVEEYLDSGELKVKYMGFENGFIKVKVVKGDKKIIEELLKYRFKSCVRLY</sequence>
<feature type="domain" description="Radical SAM core" evidence="4">
    <location>
        <begin position="37"/>
        <end position="270"/>
    </location>
</feature>
<evidence type="ECO:0000313" key="5">
    <source>
        <dbReference type="EMBL" id="HEF87816.1"/>
    </source>
</evidence>
<dbReference type="InterPro" id="IPR006638">
    <property type="entry name" value="Elp3/MiaA/NifB-like_rSAM"/>
</dbReference>
<protein>
    <submittedName>
        <fullName evidence="5">Radical SAM protein</fullName>
    </submittedName>
</protein>
<name>A0A7C2BLW7_9CREN</name>
<dbReference type="InterPro" id="IPR040086">
    <property type="entry name" value="MJ0683-like"/>
</dbReference>
<dbReference type="InterPro" id="IPR007197">
    <property type="entry name" value="rSAM"/>
</dbReference>
<dbReference type="GO" id="GO:0003824">
    <property type="term" value="F:catalytic activity"/>
    <property type="evidence" value="ECO:0007669"/>
    <property type="project" value="InterPro"/>
</dbReference>
<dbReference type="CDD" id="cd01335">
    <property type="entry name" value="Radical_SAM"/>
    <property type="match status" value="1"/>
</dbReference>
<reference evidence="5" key="1">
    <citation type="journal article" date="2020" name="mSystems">
        <title>Genome- and Community-Level Interaction Insights into Carbon Utilization and Element Cycling Functions of Hydrothermarchaeota in Hydrothermal Sediment.</title>
        <authorList>
            <person name="Zhou Z."/>
            <person name="Liu Y."/>
            <person name="Xu W."/>
            <person name="Pan J."/>
            <person name="Luo Z.H."/>
            <person name="Li M."/>
        </authorList>
    </citation>
    <scope>NUCLEOTIDE SEQUENCE [LARGE SCALE GENOMIC DNA]</scope>
    <source>
        <strain evidence="5">SpSt-23</strain>
    </source>
</reference>
<dbReference type="EMBL" id="DSJT01000034">
    <property type="protein sequence ID" value="HEF87816.1"/>
    <property type="molecule type" value="Genomic_DNA"/>
</dbReference>
<dbReference type="Gene3D" id="3.80.30.30">
    <property type="match status" value="1"/>
</dbReference>
<dbReference type="GO" id="GO:0046872">
    <property type="term" value="F:metal ion binding"/>
    <property type="evidence" value="ECO:0007669"/>
    <property type="project" value="UniProtKB-KW"/>
</dbReference>
<dbReference type="SFLD" id="SFLDS00029">
    <property type="entry name" value="Radical_SAM"/>
    <property type="match status" value="1"/>
</dbReference>
<accession>A0A7C2BLW7</accession>
<dbReference type="AlphaFoldDB" id="A0A7C2BLW7"/>
<keyword evidence="2" id="KW-0408">Iron</keyword>
<proteinExistence type="predicted"/>
<evidence type="ECO:0000256" key="1">
    <source>
        <dbReference type="ARBA" id="ARBA00022723"/>
    </source>
</evidence>
<evidence type="ECO:0000256" key="3">
    <source>
        <dbReference type="ARBA" id="ARBA00023014"/>
    </source>
</evidence>
<dbReference type="GO" id="GO:0051536">
    <property type="term" value="F:iron-sulfur cluster binding"/>
    <property type="evidence" value="ECO:0007669"/>
    <property type="project" value="UniProtKB-KW"/>
</dbReference>
<evidence type="ECO:0000259" key="4">
    <source>
        <dbReference type="PROSITE" id="PS51918"/>
    </source>
</evidence>
<gene>
    <name evidence="5" type="ORF">ENP55_06010</name>
</gene>
<dbReference type="InterPro" id="IPR058240">
    <property type="entry name" value="rSAM_sf"/>
</dbReference>
<organism evidence="5">
    <name type="scientific">Thermosphaera aggregans</name>
    <dbReference type="NCBI Taxonomy" id="54254"/>
    <lineage>
        <taxon>Archaea</taxon>
        <taxon>Thermoproteota</taxon>
        <taxon>Thermoprotei</taxon>
        <taxon>Desulfurococcales</taxon>
        <taxon>Desulfurococcaceae</taxon>
        <taxon>Thermosphaera</taxon>
    </lineage>
</organism>
<dbReference type="PANTHER" id="PTHR43432:SF4">
    <property type="entry name" value="RADICAL SAM CORE DOMAIN-CONTAINING PROTEIN"/>
    <property type="match status" value="1"/>
</dbReference>